<dbReference type="Gene3D" id="1.20.1250.20">
    <property type="entry name" value="MFS general substrate transporter like domains"/>
    <property type="match status" value="1"/>
</dbReference>
<feature type="transmembrane region" description="Helical" evidence="6">
    <location>
        <begin position="38"/>
        <end position="57"/>
    </location>
</feature>
<feature type="transmembrane region" description="Helical" evidence="6">
    <location>
        <begin position="127"/>
        <end position="147"/>
    </location>
</feature>
<accession>A0A9D2B2A9</accession>
<evidence type="ECO:0000256" key="3">
    <source>
        <dbReference type="ARBA" id="ARBA00022692"/>
    </source>
</evidence>
<keyword evidence="2" id="KW-0813">Transport</keyword>
<organism evidence="7 8">
    <name type="scientific">Candidatus Anaerobiospirillum pullistercoris</name>
    <dbReference type="NCBI Taxonomy" id="2838452"/>
    <lineage>
        <taxon>Bacteria</taxon>
        <taxon>Pseudomonadati</taxon>
        <taxon>Pseudomonadota</taxon>
        <taxon>Gammaproteobacteria</taxon>
        <taxon>Aeromonadales</taxon>
        <taxon>Succinivibrionaceae</taxon>
        <taxon>Anaerobiospirillum</taxon>
    </lineage>
</organism>
<evidence type="ECO:0000256" key="6">
    <source>
        <dbReference type="SAM" id="Phobius"/>
    </source>
</evidence>
<feature type="transmembrane region" description="Helical" evidence="6">
    <location>
        <begin position="290"/>
        <end position="312"/>
    </location>
</feature>
<feature type="transmembrane region" description="Helical" evidence="6">
    <location>
        <begin position="7"/>
        <end position="26"/>
    </location>
</feature>
<keyword evidence="3 6" id="KW-0812">Transmembrane</keyword>
<reference evidence="7" key="2">
    <citation type="submission" date="2021-04" db="EMBL/GenBank/DDBJ databases">
        <authorList>
            <person name="Gilroy R."/>
        </authorList>
    </citation>
    <scope>NUCLEOTIDE SEQUENCE</scope>
    <source>
        <strain evidence="7">USASDec5-558</strain>
    </source>
</reference>
<evidence type="ECO:0000256" key="5">
    <source>
        <dbReference type="ARBA" id="ARBA00023136"/>
    </source>
</evidence>
<dbReference type="Proteomes" id="UP000886829">
    <property type="component" value="Unassembled WGS sequence"/>
</dbReference>
<feature type="transmembrane region" description="Helical" evidence="6">
    <location>
        <begin position="94"/>
        <end position="115"/>
    </location>
</feature>
<feature type="transmembrane region" description="Helical" evidence="6">
    <location>
        <begin position="153"/>
        <end position="176"/>
    </location>
</feature>
<feature type="transmembrane region" description="Helical" evidence="6">
    <location>
        <begin position="266"/>
        <end position="284"/>
    </location>
</feature>
<dbReference type="InterPro" id="IPR036259">
    <property type="entry name" value="MFS_trans_sf"/>
</dbReference>
<evidence type="ECO:0000256" key="1">
    <source>
        <dbReference type="ARBA" id="ARBA00004141"/>
    </source>
</evidence>
<evidence type="ECO:0000313" key="8">
    <source>
        <dbReference type="Proteomes" id="UP000886829"/>
    </source>
</evidence>
<dbReference type="InterPro" id="IPR050930">
    <property type="entry name" value="MFS_Vesicular_Transporter"/>
</dbReference>
<keyword evidence="5 6" id="KW-0472">Membrane</keyword>
<feature type="transmembrane region" description="Helical" evidence="6">
    <location>
        <begin position="235"/>
        <end position="254"/>
    </location>
</feature>
<reference evidence="7" key="1">
    <citation type="journal article" date="2021" name="PeerJ">
        <title>Extensive microbial diversity within the chicken gut microbiome revealed by metagenomics and culture.</title>
        <authorList>
            <person name="Gilroy R."/>
            <person name="Ravi A."/>
            <person name="Getino M."/>
            <person name="Pursley I."/>
            <person name="Horton D.L."/>
            <person name="Alikhan N.F."/>
            <person name="Baker D."/>
            <person name="Gharbi K."/>
            <person name="Hall N."/>
            <person name="Watson M."/>
            <person name="Adriaenssens E.M."/>
            <person name="Foster-Nyarko E."/>
            <person name="Jarju S."/>
            <person name="Secka A."/>
            <person name="Antonio M."/>
            <person name="Oren A."/>
            <person name="Chaudhuri R.R."/>
            <person name="La Ragione R."/>
            <person name="Hildebrand F."/>
            <person name="Pallen M.J."/>
        </authorList>
    </citation>
    <scope>NUCLEOTIDE SEQUENCE</scope>
    <source>
        <strain evidence="7">USASDec5-558</strain>
    </source>
</reference>
<sequence>MSQTARLLIVISLFWFTQYVYVPYTTPFLLAQKVSADFVGLVVGFYGAVPLFTRIFIGLFSDKIGKFKPMIIVGCATAALASVVRLTYPTGMGFLWANIISGFSSSMWMCFILFHTKTLTKENLQRGMGYVMASCNLGILGGFFASATLYESYGMFLMCLLSVCTGSIALLISLTLKEPTEHRLQSPKVSDLLHVVFNKRLWFFAVIGMIQQGILMATAMSFSNEVAHSLGAQPWQVGIMTMTMSASYVASCYISSTHLAIRIGPGILMTATQLCMGLYCVLMVNLDSVYALIPVQILLGSTGGLVFSWCSAEALSQIESYRRSTALGIFQSLFAIGMTMVPIIAGYLFEQSGTLTNAFYFQALLALAGAIATAVYYIHRRHTRLRDAQA</sequence>
<name>A0A9D2B2A9_9GAMM</name>
<feature type="transmembrane region" description="Helical" evidence="6">
    <location>
        <begin position="69"/>
        <end position="88"/>
    </location>
</feature>
<dbReference type="InterPro" id="IPR011701">
    <property type="entry name" value="MFS"/>
</dbReference>
<feature type="transmembrane region" description="Helical" evidence="6">
    <location>
        <begin position="324"/>
        <end position="347"/>
    </location>
</feature>
<dbReference type="EMBL" id="DXEV01000209">
    <property type="protein sequence ID" value="HIX57881.1"/>
    <property type="molecule type" value="Genomic_DNA"/>
</dbReference>
<dbReference type="Pfam" id="PF07690">
    <property type="entry name" value="MFS_1"/>
    <property type="match status" value="1"/>
</dbReference>
<dbReference type="PANTHER" id="PTHR23506:SF23">
    <property type="entry name" value="GH10249P"/>
    <property type="match status" value="1"/>
</dbReference>
<evidence type="ECO:0000256" key="4">
    <source>
        <dbReference type="ARBA" id="ARBA00022989"/>
    </source>
</evidence>
<dbReference type="SUPFAM" id="SSF103473">
    <property type="entry name" value="MFS general substrate transporter"/>
    <property type="match status" value="1"/>
</dbReference>
<comment type="caution">
    <text evidence="7">The sequence shown here is derived from an EMBL/GenBank/DDBJ whole genome shotgun (WGS) entry which is preliminary data.</text>
</comment>
<dbReference type="PANTHER" id="PTHR23506">
    <property type="entry name" value="GH10249P"/>
    <property type="match status" value="1"/>
</dbReference>
<protein>
    <submittedName>
        <fullName evidence="7">MFS transporter</fullName>
    </submittedName>
</protein>
<feature type="transmembrane region" description="Helical" evidence="6">
    <location>
        <begin position="201"/>
        <end position="223"/>
    </location>
</feature>
<dbReference type="AlphaFoldDB" id="A0A9D2B2A9"/>
<dbReference type="GO" id="GO:0022857">
    <property type="term" value="F:transmembrane transporter activity"/>
    <property type="evidence" value="ECO:0007669"/>
    <property type="project" value="InterPro"/>
</dbReference>
<comment type="subcellular location">
    <subcellularLocation>
        <location evidence="1">Membrane</location>
        <topology evidence="1">Multi-pass membrane protein</topology>
    </subcellularLocation>
</comment>
<feature type="transmembrane region" description="Helical" evidence="6">
    <location>
        <begin position="359"/>
        <end position="378"/>
    </location>
</feature>
<dbReference type="GO" id="GO:0016020">
    <property type="term" value="C:membrane"/>
    <property type="evidence" value="ECO:0007669"/>
    <property type="project" value="UniProtKB-SubCell"/>
</dbReference>
<keyword evidence="4 6" id="KW-1133">Transmembrane helix</keyword>
<evidence type="ECO:0000256" key="2">
    <source>
        <dbReference type="ARBA" id="ARBA00022448"/>
    </source>
</evidence>
<proteinExistence type="predicted"/>
<evidence type="ECO:0000313" key="7">
    <source>
        <dbReference type="EMBL" id="HIX57881.1"/>
    </source>
</evidence>
<gene>
    <name evidence="7" type="ORF">H9850_10490</name>
</gene>